<keyword evidence="2" id="KW-0560">Oxidoreductase</keyword>
<accession>A0A3A8BB87</accession>
<dbReference type="Gene3D" id="3.40.50.720">
    <property type="entry name" value="NAD(P)-binding Rossmann-like Domain"/>
    <property type="match status" value="1"/>
</dbReference>
<evidence type="ECO:0000313" key="5">
    <source>
        <dbReference type="EMBL" id="RKF16614.1"/>
    </source>
</evidence>
<dbReference type="InterPro" id="IPR002347">
    <property type="entry name" value="SDR_fam"/>
</dbReference>
<dbReference type="Proteomes" id="UP000281128">
    <property type="component" value="Unassembled WGS sequence"/>
</dbReference>
<dbReference type="Pfam" id="PF00106">
    <property type="entry name" value="adh_short"/>
    <property type="match status" value="1"/>
</dbReference>
<dbReference type="PRINTS" id="PR00081">
    <property type="entry name" value="GDHRDH"/>
</dbReference>
<comment type="similarity">
    <text evidence="1 3">Belongs to the short-chain dehydrogenases/reductases (SDR) family.</text>
</comment>
<dbReference type="PROSITE" id="PS00061">
    <property type="entry name" value="ADH_SHORT"/>
    <property type="match status" value="1"/>
</dbReference>
<feature type="domain" description="Ketoreductase" evidence="4">
    <location>
        <begin position="10"/>
        <end position="181"/>
    </location>
</feature>
<dbReference type="EMBL" id="RAPE01000001">
    <property type="protein sequence ID" value="RKF16614.1"/>
    <property type="molecule type" value="Genomic_DNA"/>
</dbReference>
<sequence length="253" mass="26952">MKAEGKTTMRNILITGATSGVGRALVEKMSRTDRVICAGRNRDVLDALAKIDGVADTVSCDLADPAACRALLEGRVIDVLVNNAGVLPSREGFADLPVDAIDAMVDVNFRGVAHLTQAALRQMQVRGQGHIVFVGSSAGRFPHPGATVYGASKAAVSLFADALRAELAEWRIRVTEVAPGRTRSNLYRDAINDASDELYDAYEPLEPGDVADAIAYALNAPAHVDVSRIEIMPIGQVAGGGRTLRRDEMKTVK</sequence>
<evidence type="ECO:0000259" key="4">
    <source>
        <dbReference type="SMART" id="SM00822"/>
    </source>
</evidence>
<dbReference type="InterPro" id="IPR057326">
    <property type="entry name" value="KR_dom"/>
</dbReference>
<dbReference type="OrthoDB" id="658698at2"/>
<organism evidence="5 6">
    <name type="scientific">Roseovarius spongiae</name>
    <dbReference type="NCBI Taxonomy" id="2320272"/>
    <lineage>
        <taxon>Bacteria</taxon>
        <taxon>Pseudomonadati</taxon>
        <taxon>Pseudomonadota</taxon>
        <taxon>Alphaproteobacteria</taxon>
        <taxon>Rhodobacterales</taxon>
        <taxon>Roseobacteraceae</taxon>
        <taxon>Roseovarius</taxon>
    </lineage>
</organism>
<dbReference type="PANTHER" id="PTHR42901:SF1">
    <property type="entry name" value="ALCOHOL DEHYDROGENASE"/>
    <property type="match status" value="1"/>
</dbReference>
<evidence type="ECO:0000256" key="3">
    <source>
        <dbReference type="RuleBase" id="RU000363"/>
    </source>
</evidence>
<dbReference type="AlphaFoldDB" id="A0A3A8BB87"/>
<dbReference type="InterPro" id="IPR020904">
    <property type="entry name" value="Sc_DH/Rdtase_CS"/>
</dbReference>
<dbReference type="InterPro" id="IPR036291">
    <property type="entry name" value="NAD(P)-bd_dom_sf"/>
</dbReference>
<evidence type="ECO:0000256" key="1">
    <source>
        <dbReference type="ARBA" id="ARBA00006484"/>
    </source>
</evidence>
<comment type="caution">
    <text evidence="5">The sequence shown here is derived from an EMBL/GenBank/DDBJ whole genome shotgun (WGS) entry which is preliminary data.</text>
</comment>
<dbReference type="SMART" id="SM00822">
    <property type="entry name" value="PKS_KR"/>
    <property type="match status" value="1"/>
</dbReference>
<proteinExistence type="inferred from homology"/>
<name>A0A3A8BB87_9RHOB</name>
<keyword evidence="6" id="KW-1185">Reference proteome</keyword>
<evidence type="ECO:0000256" key="2">
    <source>
        <dbReference type="ARBA" id="ARBA00023002"/>
    </source>
</evidence>
<evidence type="ECO:0000313" key="6">
    <source>
        <dbReference type="Proteomes" id="UP000281128"/>
    </source>
</evidence>
<protein>
    <submittedName>
        <fullName evidence="5">SDR family oxidoreductase</fullName>
    </submittedName>
</protein>
<dbReference type="SUPFAM" id="SSF51735">
    <property type="entry name" value="NAD(P)-binding Rossmann-fold domains"/>
    <property type="match status" value="1"/>
</dbReference>
<gene>
    <name evidence="5" type="ORF">D6850_03435</name>
</gene>
<dbReference type="GO" id="GO:0016491">
    <property type="term" value="F:oxidoreductase activity"/>
    <property type="evidence" value="ECO:0007669"/>
    <property type="project" value="UniProtKB-KW"/>
</dbReference>
<dbReference type="PANTHER" id="PTHR42901">
    <property type="entry name" value="ALCOHOL DEHYDROGENASE"/>
    <property type="match status" value="1"/>
</dbReference>
<dbReference type="PRINTS" id="PR00080">
    <property type="entry name" value="SDRFAMILY"/>
</dbReference>
<reference evidence="5 6" key="1">
    <citation type="submission" date="2018-09" db="EMBL/GenBank/DDBJ databases">
        <title>Roseovarius spongiae sp. nov., isolated from a marine sponge.</title>
        <authorList>
            <person name="Zhuang L."/>
            <person name="Luo L."/>
        </authorList>
    </citation>
    <scope>NUCLEOTIDE SEQUENCE [LARGE SCALE GENOMIC DNA]</scope>
    <source>
        <strain evidence="5 6">HN-E21</strain>
    </source>
</reference>